<keyword evidence="8" id="KW-1185">Reference proteome</keyword>
<sequence>AEQALVAVICQAYVEGVSTRRVEDLVQAMGIEGISKSEVSRIAAELDALVAEFLSRPLDAGPYKYLWIDALTHRVREGGRVVSVSTVIATVVNAEGRREIAGVAVVTSEDTASWTEFLRSLV</sequence>
<dbReference type="InterPro" id="IPR001207">
    <property type="entry name" value="Transposase_mutator"/>
</dbReference>
<keyword evidence="4 6" id="KW-0238">DNA-binding</keyword>
<keyword evidence="5 6" id="KW-0233">DNA recombination</keyword>
<dbReference type="PANTHER" id="PTHR33217:SF7">
    <property type="entry name" value="TRANSPOSASE FOR INSERTION SEQUENCE ELEMENT IS1081"/>
    <property type="match status" value="1"/>
</dbReference>
<proteinExistence type="inferred from homology"/>
<feature type="non-terminal residue" evidence="7">
    <location>
        <position position="122"/>
    </location>
</feature>
<protein>
    <recommendedName>
        <fullName evidence="6">Mutator family transposase</fullName>
    </recommendedName>
</protein>
<feature type="non-terminal residue" evidence="7">
    <location>
        <position position="1"/>
    </location>
</feature>
<evidence type="ECO:0000256" key="3">
    <source>
        <dbReference type="ARBA" id="ARBA00022578"/>
    </source>
</evidence>
<evidence type="ECO:0000256" key="4">
    <source>
        <dbReference type="ARBA" id="ARBA00023125"/>
    </source>
</evidence>
<comment type="function">
    <text evidence="1 6">Required for the transposition of the insertion element.</text>
</comment>
<evidence type="ECO:0000256" key="1">
    <source>
        <dbReference type="ARBA" id="ARBA00002190"/>
    </source>
</evidence>
<name>A0ABW9QZG2_9ACTN</name>
<accession>A0ABW9QZG2</accession>
<comment type="caution">
    <text evidence="7">The sequence shown here is derived from an EMBL/GenBank/DDBJ whole genome shotgun (WGS) entry which is preliminary data.</text>
</comment>
<evidence type="ECO:0000313" key="8">
    <source>
        <dbReference type="Proteomes" id="UP000437736"/>
    </source>
</evidence>
<evidence type="ECO:0000256" key="2">
    <source>
        <dbReference type="ARBA" id="ARBA00010961"/>
    </source>
</evidence>
<keyword evidence="6" id="KW-0814">Transposable element</keyword>
<evidence type="ECO:0000256" key="6">
    <source>
        <dbReference type="RuleBase" id="RU365089"/>
    </source>
</evidence>
<dbReference type="EMBL" id="WJHE01001103">
    <property type="protein sequence ID" value="MST34617.1"/>
    <property type="molecule type" value="Genomic_DNA"/>
</dbReference>
<evidence type="ECO:0000256" key="5">
    <source>
        <dbReference type="ARBA" id="ARBA00023172"/>
    </source>
</evidence>
<reference evidence="7 8" key="1">
    <citation type="submission" date="2019-11" db="EMBL/GenBank/DDBJ databases">
        <title>Acidiferrimicrobium australis gen. nov., sp. nov., an acidophilic and obligately heterotrophic, member of the Actinobacteria that catalyses dissimilatory oxido- reduction of iron isolated from metal-rich acidic water in Chile.</title>
        <authorList>
            <person name="Gonzalez D."/>
            <person name="Huber K."/>
            <person name="Hedrich S."/>
            <person name="Rojas-Villalobos C."/>
            <person name="Quatrini R."/>
            <person name="Dinamarca M.A."/>
            <person name="Schwarz A."/>
            <person name="Canales C."/>
            <person name="Nancucheo I."/>
        </authorList>
    </citation>
    <scope>NUCLEOTIDE SEQUENCE [LARGE SCALE GENOMIC DNA]</scope>
    <source>
        <strain evidence="7 8">USS-CCA1</strain>
    </source>
</reference>
<dbReference type="Pfam" id="PF00872">
    <property type="entry name" value="Transposase_mut"/>
    <property type="match status" value="1"/>
</dbReference>
<keyword evidence="3 6" id="KW-0815">Transposition</keyword>
<organism evidence="7 8">
    <name type="scientific">Acidiferrimicrobium australe</name>
    <dbReference type="NCBI Taxonomy" id="2664430"/>
    <lineage>
        <taxon>Bacteria</taxon>
        <taxon>Bacillati</taxon>
        <taxon>Actinomycetota</taxon>
        <taxon>Acidimicrobiia</taxon>
        <taxon>Acidimicrobiales</taxon>
        <taxon>Acidimicrobiaceae</taxon>
        <taxon>Acidiferrimicrobium</taxon>
    </lineage>
</organism>
<gene>
    <name evidence="7" type="ORF">GHK86_18050</name>
</gene>
<dbReference type="PANTHER" id="PTHR33217">
    <property type="entry name" value="TRANSPOSASE FOR INSERTION SEQUENCE ELEMENT IS1081"/>
    <property type="match status" value="1"/>
</dbReference>
<comment type="similarity">
    <text evidence="2 6">Belongs to the transposase mutator family.</text>
</comment>
<evidence type="ECO:0000313" key="7">
    <source>
        <dbReference type="EMBL" id="MST34617.1"/>
    </source>
</evidence>
<dbReference type="Proteomes" id="UP000437736">
    <property type="component" value="Unassembled WGS sequence"/>
</dbReference>